<feature type="transmembrane region" description="Helical" evidence="1">
    <location>
        <begin position="118"/>
        <end position="137"/>
    </location>
</feature>
<keyword evidence="1" id="KW-1133">Transmembrane helix</keyword>
<feature type="transmembrane region" description="Helical" evidence="1">
    <location>
        <begin position="47"/>
        <end position="71"/>
    </location>
</feature>
<keyword evidence="1" id="KW-0812">Transmembrane</keyword>
<organism evidence="2 3">
    <name type="scientific">Streptomyces acidiscabies</name>
    <dbReference type="NCBI Taxonomy" id="42234"/>
    <lineage>
        <taxon>Bacteria</taxon>
        <taxon>Bacillati</taxon>
        <taxon>Actinomycetota</taxon>
        <taxon>Actinomycetes</taxon>
        <taxon>Kitasatosporales</taxon>
        <taxon>Streptomycetaceae</taxon>
        <taxon>Streptomyces</taxon>
    </lineage>
</organism>
<accession>A0A0L0JKR7</accession>
<dbReference type="Proteomes" id="UP000037151">
    <property type="component" value="Unassembled WGS sequence"/>
</dbReference>
<protein>
    <submittedName>
        <fullName evidence="2">Uncharacterized protein</fullName>
    </submittedName>
</protein>
<dbReference type="PATRIC" id="fig|42234.21.peg.7818"/>
<keyword evidence="1" id="KW-0472">Membrane</keyword>
<comment type="caution">
    <text evidence="2">The sequence shown here is derived from an EMBL/GenBank/DDBJ whole genome shotgun (WGS) entry which is preliminary data.</text>
</comment>
<dbReference type="AlphaFoldDB" id="A0A0L0JKR7"/>
<gene>
    <name evidence="2" type="ORF">IQ63_37985</name>
</gene>
<dbReference type="EMBL" id="JPPY01000214">
    <property type="protein sequence ID" value="KND26039.1"/>
    <property type="molecule type" value="Genomic_DNA"/>
</dbReference>
<proteinExistence type="predicted"/>
<evidence type="ECO:0000313" key="3">
    <source>
        <dbReference type="Proteomes" id="UP000037151"/>
    </source>
</evidence>
<evidence type="ECO:0000313" key="2">
    <source>
        <dbReference type="EMBL" id="KND26039.1"/>
    </source>
</evidence>
<evidence type="ECO:0000256" key="1">
    <source>
        <dbReference type="SAM" id="Phobius"/>
    </source>
</evidence>
<sequence length="139" mass="14378">MVVGSPSDHAVGALVALSTLALGAVVRMEAELVKAHALASADATPFEYVLVFGGAGTLLVAIVYAPAAIGLRRQAHCLAERLFTLNGTDDPAALLERAEQRARFEQLLGAEAGPFADLQAGIVILTPLLASAVAVWLPH</sequence>
<name>A0A0L0JKR7_9ACTN</name>
<reference evidence="3" key="1">
    <citation type="submission" date="2014-07" db="EMBL/GenBank/DDBJ databases">
        <title>Genome sequencing of plant-pathogenic Streptomyces species.</title>
        <authorList>
            <person name="Harrison J."/>
            <person name="Sapp M."/>
            <person name="Thwaites R."/>
            <person name="Studholme D.J."/>
        </authorList>
    </citation>
    <scope>NUCLEOTIDE SEQUENCE [LARGE SCALE GENOMIC DNA]</scope>
    <source>
        <strain evidence="3">NCPPB 4445</strain>
    </source>
</reference>